<comment type="caution">
    <text evidence="1">The sequence shown here is derived from an EMBL/GenBank/DDBJ whole genome shotgun (WGS) entry which is preliminary data.</text>
</comment>
<evidence type="ECO:0000313" key="1">
    <source>
        <dbReference type="EMBL" id="MBD2769586.1"/>
    </source>
</evidence>
<gene>
    <name evidence="1" type="ORF">IC235_16985</name>
</gene>
<reference evidence="1" key="1">
    <citation type="submission" date="2020-09" db="EMBL/GenBank/DDBJ databases">
        <authorList>
            <person name="Kim M.K."/>
        </authorList>
    </citation>
    <scope>NUCLEOTIDE SEQUENCE</scope>
    <source>
        <strain evidence="1">BT664</strain>
    </source>
</reference>
<protein>
    <submittedName>
        <fullName evidence="1">Uncharacterized protein</fullName>
    </submittedName>
</protein>
<evidence type="ECO:0000313" key="2">
    <source>
        <dbReference type="Proteomes" id="UP000612233"/>
    </source>
</evidence>
<dbReference type="Proteomes" id="UP000612233">
    <property type="component" value="Unassembled WGS sequence"/>
</dbReference>
<keyword evidence="2" id="KW-1185">Reference proteome</keyword>
<accession>A0A927GKX3</accession>
<dbReference type="EMBL" id="JACXAD010000021">
    <property type="protein sequence ID" value="MBD2769586.1"/>
    <property type="molecule type" value="Genomic_DNA"/>
</dbReference>
<proteinExistence type="predicted"/>
<organism evidence="1 2">
    <name type="scientific">Hymenobacter montanus</name>
    <dbReference type="NCBI Taxonomy" id="2771359"/>
    <lineage>
        <taxon>Bacteria</taxon>
        <taxon>Pseudomonadati</taxon>
        <taxon>Bacteroidota</taxon>
        <taxon>Cytophagia</taxon>
        <taxon>Cytophagales</taxon>
        <taxon>Hymenobacteraceae</taxon>
        <taxon>Hymenobacter</taxon>
    </lineage>
</organism>
<sequence>MTNNLHAKEFINSFISKERKGRCLALLESGEPSFAARLAHLNAFEERFIQPLPKGSPTAQIDFIYKFVDKVYKKDSCYIISEDKVISGKEIPVQGSIELVLGRAFGSILSFIPGKLAYYESESPGPGILFYKH</sequence>
<name>A0A927GKX3_9BACT</name>
<dbReference type="AlphaFoldDB" id="A0A927GKX3"/>
<dbReference type="RefSeq" id="WP_191006395.1">
    <property type="nucleotide sequence ID" value="NZ_JACXAD010000021.1"/>
</dbReference>